<reference evidence="1 2" key="1">
    <citation type="journal article" date="2022" name="Genome Biol. Evol.">
        <title>The Spruce Budworm Genome: Reconstructing the Evolutionary History of Antifreeze Proteins.</title>
        <authorList>
            <person name="Beliveau C."/>
            <person name="Gagne P."/>
            <person name="Picq S."/>
            <person name="Vernygora O."/>
            <person name="Keeling C.I."/>
            <person name="Pinkney K."/>
            <person name="Doucet D."/>
            <person name="Wen F."/>
            <person name="Johnston J.S."/>
            <person name="Maaroufi H."/>
            <person name="Boyle B."/>
            <person name="Laroche J."/>
            <person name="Dewar K."/>
            <person name="Juretic N."/>
            <person name="Blackburn G."/>
            <person name="Nisole A."/>
            <person name="Brunet B."/>
            <person name="Brandao M."/>
            <person name="Lumley L."/>
            <person name="Duan J."/>
            <person name="Quan G."/>
            <person name="Lucarotti C.J."/>
            <person name="Roe A.D."/>
            <person name="Sperling F.A.H."/>
            <person name="Levesque R.C."/>
            <person name="Cusson M."/>
        </authorList>
    </citation>
    <scope>NUCLEOTIDE SEQUENCE [LARGE SCALE GENOMIC DNA]</scope>
    <source>
        <strain evidence="1">Glfc:IPQL:Cfum</strain>
    </source>
</reference>
<dbReference type="Proteomes" id="UP001064048">
    <property type="component" value="Chromosome Z"/>
</dbReference>
<gene>
    <name evidence="1" type="ORF">MSG28_000892</name>
</gene>
<name>A0ACC0K2X4_CHOFU</name>
<sequence>MVGLDAYLSSGPCEVDKAADKGDERQLPLSRLSVIMKCARLHLHERSKPAVSSARRTPSERPRRYCQKRLVNPDHEEDPRWADLLERFHCNANDDTLATIDNTQAQQNEDLFLSVQNLKFNGDVHERKRSKTCFKYKALSDGKKHRMFVKQIVEDEENDADECSSQLTCYYFDDYVKYILNNEPSAPVSEKSSVLFYTLNNKVKENKAVQVESRKQGLDLKKHRKLDGAVKNNCRIKNIKETVKEEPPDLISEDTKVVYHKSGKRKCLTISRAQSPETVQVIRVDVVCNYTRSSTISELDDNKRQNDVDTQITLDPKILNSINMKTSHFSNKYLLTNTTKTLDENISGGAKVTLLCKTFRLSRRTNPTNKLPRTQNKCST</sequence>
<accession>A0ACC0K2X4</accession>
<dbReference type="EMBL" id="CM046131">
    <property type="protein sequence ID" value="KAI8430704.1"/>
    <property type="molecule type" value="Genomic_DNA"/>
</dbReference>
<protein>
    <submittedName>
        <fullName evidence="1">Uncharacterized protein</fullName>
    </submittedName>
</protein>
<comment type="caution">
    <text evidence="1">The sequence shown here is derived from an EMBL/GenBank/DDBJ whole genome shotgun (WGS) entry which is preliminary data.</text>
</comment>
<proteinExistence type="predicted"/>
<organism evidence="1 2">
    <name type="scientific">Choristoneura fumiferana</name>
    <name type="common">Spruce budworm moth</name>
    <name type="synonym">Archips fumiferana</name>
    <dbReference type="NCBI Taxonomy" id="7141"/>
    <lineage>
        <taxon>Eukaryota</taxon>
        <taxon>Metazoa</taxon>
        <taxon>Ecdysozoa</taxon>
        <taxon>Arthropoda</taxon>
        <taxon>Hexapoda</taxon>
        <taxon>Insecta</taxon>
        <taxon>Pterygota</taxon>
        <taxon>Neoptera</taxon>
        <taxon>Endopterygota</taxon>
        <taxon>Lepidoptera</taxon>
        <taxon>Glossata</taxon>
        <taxon>Ditrysia</taxon>
        <taxon>Tortricoidea</taxon>
        <taxon>Tortricidae</taxon>
        <taxon>Tortricinae</taxon>
        <taxon>Choristoneura</taxon>
    </lineage>
</organism>
<keyword evidence="2" id="KW-1185">Reference proteome</keyword>
<evidence type="ECO:0000313" key="1">
    <source>
        <dbReference type="EMBL" id="KAI8430704.1"/>
    </source>
</evidence>
<evidence type="ECO:0000313" key="2">
    <source>
        <dbReference type="Proteomes" id="UP001064048"/>
    </source>
</evidence>